<name>A0A7T0M4N6_9SPIT</name>
<feature type="transmembrane region" description="Helical" evidence="5">
    <location>
        <begin position="341"/>
        <end position="364"/>
    </location>
</feature>
<dbReference type="EMBL" id="MT471316">
    <property type="protein sequence ID" value="QPL15931.1"/>
    <property type="molecule type" value="Genomic_DNA"/>
</dbReference>
<accession>A0A7T0M4N6</accession>
<evidence type="ECO:0000256" key="3">
    <source>
        <dbReference type="ARBA" id="ARBA00022989"/>
    </source>
</evidence>
<dbReference type="InterPro" id="IPR001750">
    <property type="entry name" value="ND/Mrp_TM"/>
</dbReference>
<gene>
    <name evidence="7" type="primary">nad5</name>
</gene>
<dbReference type="PRINTS" id="PR01434">
    <property type="entry name" value="NADHDHGNASE5"/>
</dbReference>
<dbReference type="GO" id="GO:0016020">
    <property type="term" value="C:membrane"/>
    <property type="evidence" value="ECO:0007669"/>
    <property type="project" value="UniProtKB-SubCell"/>
</dbReference>
<feature type="transmembrane region" description="Helical" evidence="5">
    <location>
        <begin position="209"/>
        <end position="236"/>
    </location>
</feature>
<feature type="transmembrane region" description="Helical" evidence="5">
    <location>
        <begin position="6"/>
        <end position="26"/>
    </location>
</feature>
<feature type="domain" description="NADH:quinone oxidoreductase/Mrp antiporter transmembrane" evidence="6">
    <location>
        <begin position="136"/>
        <end position="422"/>
    </location>
</feature>
<evidence type="ECO:0000259" key="6">
    <source>
        <dbReference type="Pfam" id="PF00361"/>
    </source>
</evidence>
<feature type="transmembrane region" description="Helical" evidence="5">
    <location>
        <begin position="82"/>
        <end position="105"/>
    </location>
</feature>
<sequence length="595" mass="68781">MSIFLAFPPLLLIIHCLFIFLFKRWLGPIGTFYASLSVNFFLISSLIYTLYLLLYSGSFYFIDFGRLFFCLDLIDSNLVFCVDTLSLLASTLVLILTSLALYFGVEYMYRDAFINRLLYLLNLFATSVVFLFFVYDYFLILFVWECIGLFSFLLVNFYSSRIYTIKAALKTFVFSRISDLFMFLAFILTILVYNTTDLSLIFLETPYFLFYYLSCWLFKIHFLSIFTFSLALSGAIKAAQFFFHVWLPDAMEAPTPASALIHSSTLVVAGVFLIIRFSLVFEFTQFVNFFLIILGGLTLVFGAVTATFQVDIKKLVAYSTISQIGYLVCGCGFCAYEEVLFYLVIHALNKAFLFILVGYIVHYFNGNTDMRLMGGSFLYSFEIAVLLFTVGLNLAGLPYSAGFISKEFLLYQVSKGDFISLFIRGCWLISFFFTPIYMLMLTFLVTFNIKKAPITVYSSVLNLKNYFIKLHSTSKTSYSIKFMNTNITSRLTSYILFLFWVFFNFAGEYFLLILYNFSTLYDTIPSPSFFLLKQPNTFLLISNSVNFLSNLSFFIFFLVSSSIIFLININLTVNWNYFRKNNILMFFLSLLLFLI</sequence>
<keyword evidence="4 5" id="KW-0472">Membrane</keyword>
<feature type="transmembrane region" description="Helical" evidence="5">
    <location>
        <begin position="141"/>
        <end position="159"/>
    </location>
</feature>
<feature type="transmembrane region" description="Helical" evidence="5">
    <location>
        <begin position="38"/>
        <end position="62"/>
    </location>
</feature>
<feature type="transmembrane region" description="Helical" evidence="5">
    <location>
        <begin position="180"/>
        <end position="203"/>
    </location>
</feature>
<feature type="transmembrane region" description="Helical" evidence="5">
    <location>
        <begin position="376"/>
        <end position="401"/>
    </location>
</feature>
<evidence type="ECO:0000256" key="5">
    <source>
        <dbReference type="SAM" id="Phobius"/>
    </source>
</evidence>
<protein>
    <submittedName>
        <fullName evidence="7">NADH dehydrogenase subunit 5</fullName>
    </submittedName>
</protein>
<evidence type="ECO:0000256" key="4">
    <source>
        <dbReference type="ARBA" id="ARBA00023136"/>
    </source>
</evidence>
<dbReference type="InterPro" id="IPR003945">
    <property type="entry name" value="NU5C-like"/>
</dbReference>
<keyword evidence="2 5" id="KW-0812">Transmembrane</keyword>
<reference evidence="7" key="1">
    <citation type="submission" date="2020-05" db="EMBL/GenBank/DDBJ databases">
        <title>Characterization and comparative analysis of mitochondrial genomes of the highly differentiated ciliated protists shed light on the diversity and evolution of the linear molecular architecture.</title>
        <authorList>
            <person name="Zhang T."/>
            <person name="Li C."/>
            <person name="Zhang X."/>
            <person name="Wang C."/>
            <person name="Roger A.J."/>
            <person name="Song W."/>
            <person name="Gao F."/>
        </authorList>
    </citation>
    <scope>NUCLEOTIDE SEQUENCE</scope>
</reference>
<feature type="transmembrane region" description="Helical" evidence="5">
    <location>
        <begin position="537"/>
        <end position="565"/>
    </location>
</feature>
<feature type="transmembrane region" description="Helical" evidence="5">
    <location>
        <begin position="257"/>
        <end position="280"/>
    </location>
</feature>
<organism evidence="7">
    <name type="scientific">Strombidium cf. sulcatum</name>
    <dbReference type="NCBI Taxonomy" id="2793073"/>
    <lineage>
        <taxon>Eukaryota</taxon>
        <taxon>Sar</taxon>
        <taxon>Alveolata</taxon>
        <taxon>Ciliophora</taxon>
        <taxon>Intramacronucleata</taxon>
        <taxon>Spirotrichea</taxon>
        <taxon>Oligotrichia</taxon>
        <taxon>Strombidiidae</taxon>
        <taxon>Strombidium</taxon>
    </lineage>
</organism>
<dbReference type="PANTHER" id="PTHR42829:SF2">
    <property type="entry name" value="NADH-UBIQUINONE OXIDOREDUCTASE CHAIN 5"/>
    <property type="match status" value="1"/>
</dbReference>
<keyword evidence="7" id="KW-0496">Mitochondrion</keyword>
<feature type="transmembrane region" description="Helical" evidence="5">
    <location>
        <begin position="117"/>
        <end position="135"/>
    </location>
</feature>
<dbReference type="GO" id="GO:0003954">
    <property type="term" value="F:NADH dehydrogenase activity"/>
    <property type="evidence" value="ECO:0007669"/>
    <property type="project" value="TreeGrafter"/>
</dbReference>
<dbReference type="PANTHER" id="PTHR42829">
    <property type="entry name" value="NADH-UBIQUINONE OXIDOREDUCTASE CHAIN 5"/>
    <property type="match status" value="1"/>
</dbReference>
<dbReference type="GO" id="GO:0015990">
    <property type="term" value="P:electron transport coupled proton transport"/>
    <property type="evidence" value="ECO:0007669"/>
    <property type="project" value="TreeGrafter"/>
</dbReference>
<feature type="transmembrane region" description="Helical" evidence="5">
    <location>
        <begin position="286"/>
        <end position="308"/>
    </location>
</feature>
<feature type="transmembrane region" description="Helical" evidence="5">
    <location>
        <begin position="491"/>
        <end position="517"/>
    </location>
</feature>
<dbReference type="GO" id="GO:0042773">
    <property type="term" value="P:ATP synthesis coupled electron transport"/>
    <property type="evidence" value="ECO:0007669"/>
    <property type="project" value="InterPro"/>
</dbReference>
<evidence type="ECO:0000313" key="7">
    <source>
        <dbReference type="EMBL" id="QPL15931.1"/>
    </source>
</evidence>
<proteinExistence type="predicted"/>
<dbReference type="GO" id="GO:0008137">
    <property type="term" value="F:NADH dehydrogenase (ubiquinone) activity"/>
    <property type="evidence" value="ECO:0007669"/>
    <property type="project" value="InterPro"/>
</dbReference>
<evidence type="ECO:0000256" key="1">
    <source>
        <dbReference type="ARBA" id="ARBA00004141"/>
    </source>
</evidence>
<dbReference type="Pfam" id="PF00361">
    <property type="entry name" value="Proton_antipo_M"/>
    <property type="match status" value="1"/>
</dbReference>
<keyword evidence="3 5" id="KW-1133">Transmembrane helix</keyword>
<dbReference type="RefSeq" id="YP_010049526.1">
    <property type="nucleotide sequence ID" value="NC_054369.1"/>
</dbReference>
<feature type="transmembrane region" description="Helical" evidence="5">
    <location>
        <begin position="421"/>
        <end position="445"/>
    </location>
</feature>
<comment type="subcellular location">
    <subcellularLocation>
        <location evidence="1">Membrane</location>
        <topology evidence="1">Multi-pass membrane protein</topology>
    </subcellularLocation>
</comment>
<geneLocation type="mitochondrion" evidence="7"/>
<evidence type="ECO:0000256" key="2">
    <source>
        <dbReference type="ARBA" id="ARBA00022692"/>
    </source>
</evidence>
<dbReference type="AlphaFoldDB" id="A0A7T0M4N6"/>
<dbReference type="GeneID" id="63661347"/>